<keyword evidence="3" id="KW-1185">Reference proteome</keyword>
<organism evidence="2 3">
    <name type="scientific">Allacma fusca</name>
    <dbReference type="NCBI Taxonomy" id="39272"/>
    <lineage>
        <taxon>Eukaryota</taxon>
        <taxon>Metazoa</taxon>
        <taxon>Ecdysozoa</taxon>
        <taxon>Arthropoda</taxon>
        <taxon>Hexapoda</taxon>
        <taxon>Collembola</taxon>
        <taxon>Symphypleona</taxon>
        <taxon>Sminthuridae</taxon>
        <taxon>Allacma</taxon>
    </lineage>
</organism>
<accession>A0A8J2IZL7</accession>
<sequence>MENSTEEYDRNSLTLELDPAATGSESEVFLTGQSTNSVNSASEPLWNGTLTESENKLGDDSKESNDELLTSRNRLLECYENDCDKEEWNNHMMVP</sequence>
<feature type="region of interest" description="Disordered" evidence="1">
    <location>
        <begin position="1"/>
        <end position="67"/>
    </location>
</feature>
<evidence type="ECO:0000313" key="3">
    <source>
        <dbReference type="Proteomes" id="UP000708208"/>
    </source>
</evidence>
<evidence type="ECO:0000313" key="2">
    <source>
        <dbReference type="EMBL" id="CAG7662797.1"/>
    </source>
</evidence>
<comment type="caution">
    <text evidence="2">The sequence shown here is derived from an EMBL/GenBank/DDBJ whole genome shotgun (WGS) entry which is preliminary data.</text>
</comment>
<name>A0A8J2IZL7_9HEXA</name>
<dbReference type="AlphaFoldDB" id="A0A8J2IZL7"/>
<feature type="compositionally biased region" description="Basic and acidic residues" evidence="1">
    <location>
        <begin position="53"/>
        <end position="65"/>
    </location>
</feature>
<evidence type="ECO:0000256" key="1">
    <source>
        <dbReference type="SAM" id="MobiDB-lite"/>
    </source>
</evidence>
<proteinExistence type="predicted"/>
<protein>
    <submittedName>
        <fullName evidence="2">Uncharacterized protein</fullName>
    </submittedName>
</protein>
<dbReference type="Proteomes" id="UP000708208">
    <property type="component" value="Unassembled WGS sequence"/>
</dbReference>
<feature type="compositionally biased region" description="Polar residues" evidence="1">
    <location>
        <begin position="31"/>
        <end position="52"/>
    </location>
</feature>
<dbReference type="EMBL" id="CAJVCH010008202">
    <property type="protein sequence ID" value="CAG7662797.1"/>
    <property type="molecule type" value="Genomic_DNA"/>
</dbReference>
<reference evidence="2" key="1">
    <citation type="submission" date="2021-06" db="EMBL/GenBank/DDBJ databases">
        <authorList>
            <person name="Hodson N. C."/>
            <person name="Mongue J. A."/>
            <person name="Jaron S. K."/>
        </authorList>
    </citation>
    <scope>NUCLEOTIDE SEQUENCE</scope>
</reference>
<gene>
    <name evidence="2" type="ORF">AFUS01_LOCUS1466</name>
</gene>